<keyword evidence="2" id="KW-0808">Transferase</keyword>
<dbReference type="InterPro" id="IPR049625">
    <property type="entry name" value="Glyco_transf_61_cat"/>
</dbReference>
<evidence type="ECO:0000313" key="5">
    <source>
        <dbReference type="EMBL" id="KAL1527006.1"/>
    </source>
</evidence>
<evidence type="ECO:0000256" key="2">
    <source>
        <dbReference type="ARBA" id="ARBA00022679"/>
    </source>
</evidence>
<dbReference type="InterPro" id="IPR007657">
    <property type="entry name" value="Glycosyltransferase_61"/>
</dbReference>
<gene>
    <name evidence="5" type="ORF">AB1Y20_015694</name>
</gene>
<evidence type="ECO:0000256" key="1">
    <source>
        <dbReference type="ARBA" id="ARBA00022676"/>
    </source>
</evidence>
<comment type="caution">
    <text evidence="5">The sequence shown here is derived from an EMBL/GenBank/DDBJ whole genome shotgun (WGS) entry which is preliminary data.</text>
</comment>
<dbReference type="Pfam" id="PF04577">
    <property type="entry name" value="Glyco_transf_61"/>
    <property type="match status" value="1"/>
</dbReference>
<dbReference type="EMBL" id="JBGBPQ010000003">
    <property type="protein sequence ID" value="KAL1527006.1"/>
    <property type="molecule type" value="Genomic_DNA"/>
</dbReference>
<evidence type="ECO:0000259" key="4">
    <source>
        <dbReference type="Pfam" id="PF04577"/>
    </source>
</evidence>
<accession>A0AB34K1R1</accession>
<keyword evidence="3" id="KW-0325">Glycoprotein</keyword>
<feature type="domain" description="Glycosyltransferase 61 catalytic" evidence="4">
    <location>
        <begin position="199"/>
        <end position="312"/>
    </location>
</feature>
<name>A0AB34K1R1_PRYPA</name>
<keyword evidence="6" id="KW-1185">Reference proteome</keyword>
<dbReference type="AlphaFoldDB" id="A0AB34K1R1"/>
<dbReference type="Proteomes" id="UP001515480">
    <property type="component" value="Unassembled WGS sequence"/>
</dbReference>
<keyword evidence="1" id="KW-0328">Glycosyltransferase</keyword>
<dbReference type="GO" id="GO:0016757">
    <property type="term" value="F:glycosyltransferase activity"/>
    <property type="evidence" value="ECO:0007669"/>
    <property type="project" value="UniProtKB-KW"/>
</dbReference>
<protein>
    <recommendedName>
        <fullName evidence="4">Glycosyltransferase 61 catalytic domain-containing protein</fullName>
    </recommendedName>
</protein>
<organism evidence="5 6">
    <name type="scientific">Prymnesium parvum</name>
    <name type="common">Toxic golden alga</name>
    <dbReference type="NCBI Taxonomy" id="97485"/>
    <lineage>
        <taxon>Eukaryota</taxon>
        <taxon>Haptista</taxon>
        <taxon>Haptophyta</taxon>
        <taxon>Prymnesiophyceae</taxon>
        <taxon>Prymnesiales</taxon>
        <taxon>Prymnesiaceae</taxon>
        <taxon>Prymnesium</taxon>
    </lineage>
</organism>
<evidence type="ECO:0000313" key="6">
    <source>
        <dbReference type="Proteomes" id="UP001515480"/>
    </source>
</evidence>
<sequence length="422" mass="47037">MESLHGCVQLDLSAMARRAPRAGVASEWLNWTIPHPDPRPLVQGKARWPLSRVCRFSSACYMPRSASVHVYAKDGMRGIVDGGTILAGYRWRQEVVVRMARGSMEERPMHRMRTEDAILFHHSWTSYFHVLESAMGVFAAAHLLSTSLAQTQIYLSSQRDPVPLARLFSGIFAQPVQSVAASHSQPVCHSRLAVGYPAQVLHSAWSTSLNAMPTYFTHRFRQHVYAAHAVPLKGEPSGAVIIHRAKSRGITNEAEIIQAFGALQPPVHAVSVDLASMPTRAQVALMSRSKFLLGVHGAGMANAVFLHRKGTAILIKQHHYYAAYLESLLLSLEVNWECWQAPSGQLQWTVMHPSKCRKNWEYDCIRDQDTKVDVSQLPAMVERARQGPAARPCTQTKIPRKEVACFKLCFPNGPPRDLLPDS</sequence>
<evidence type="ECO:0000256" key="3">
    <source>
        <dbReference type="ARBA" id="ARBA00023180"/>
    </source>
</evidence>
<dbReference type="PANTHER" id="PTHR20961">
    <property type="entry name" value="GLYCOSYLTRANSFERASE"/>
    <property type="match status" value="1"/>
</dbReference>
<proteinExistence type="predicted"/>
<reference evidence="5 6" key="1">
    <citation type="journal article" date="2024" name="Science">
        <title>Giant polyketide synthase enzymes in the biosynthesis of giant marine polyether toxins.</title>
        <authorList>
            <person name="Fallon T.R."/>
            <person name="Shende V.V."/>
            <person name="Wierzbicki I.H."/>
            <person name="Pendleton A.L."/>
            <person name="Watervoot N.F."/>
            <person name="Auber R.P."/>
            <person name="Gonzalez D.J."/>
            <person name="Wisecaver J.H."/>
            <person name="Moore B.S."/>
        </authorList>
    </citation>
    <scope>NUCLEOTIDE SEQUENCE [LARGE SCALE GENOMIC DNA]</scope>
    <source>
        <strain evidence="5 6">12B1</strain>
    </source>
</reference>